<evidence type="ECO:0000256" key="1">
    <source>
        <dbReference type="PROSITE-ProRule" id="PRU00723"/>
    </source>
</evidence>
<feature type="coiled-coil region" evidence="2">
    <location>
        <begin position="482"/>
        <end position="509"/>
    </location>
</feature>
<feature type="region of interest" description="Disordered" evidence="3">
    <location>
        <begin position="1645"/>
        <end position="1687"/>
    </location>
</feature>
<reference evidence="8 9" key="1">
    <citation type="submission" date="2025-08" db="UniProtKB">
        <authorList>
            <consortium name="RefSeq"/>
        </authorList>
    </citation>
    <scope>IDENTIFICATION</scope>
</reference>
<feature type="compositionally biased region" description="Low complexity" evidence="3">
    <location>
        <begin position="1678"/>
        <end position="1687"/>
    </location>
</feature>
<dbReference type="KEGG" id="osn:115218806"/>
<feature type="transmembrane region" description="Helical" evidence="4">
    <location>
        <begin position="12"/>
        <end position="40"/>
    </location>
</feature>
<keyword evidence="2" id="KW-0175">Coiled coil</keyword>
<sequence>MPILFICLAQALTLSVPYFLCYLLFLFLQTTLLLCLASTAVNALTHHFFPIFTTKLKWHLKTLTIIFSLFCHQLFLLSLLQLTRHSFILITFSLLFFLVLLLQPHAVFPAPMLHPPFVLWPHNSSNAKGQDCSWLQYQQCCNCQEAADSGAGGVETTAVVAGEAAGVCTILMRDPELRMYAGVAEVELKSSAVEPPPATTEAVVAGADSLMLNTITTSTSSTMISVRIPQSSPLSRTSPPPLLSPPFSVSSSTMSLSSSLVSSSETTKDLPAPTAVTMTITSAAATNASTVAVSNLHHSSSKSVSTQNPVSSSSVAPLLTTTMMMMMSSPLSSTSSLRRSTSSVHNWFQSELDMRGIESVYSRYIISLLLQRDKDSHEDSGSCGPIEGITTGLSHLRREPMVTTSNQSTTKVMPDESKGVSCVSNTKVSLSTSAGLSVAGTTTQGRRQKGVNKREKLPLSEEESKKREAVQCLLEVCDEVQAGGIEKLIEELMLKLKELEKKESTQREAVPVSVVTTDSSKYVKQDPAERYYAAFPALSTDSSQTTPTIGSPSTVIPGSDNSNVWKKKLQQQQEQQQQQLQQQKQQQLMQRKRQFHQVKADKKSHYQSVSGNNCSGTSTSVNSCTKENKFQTKSRRNGNIRRRNDSTIRLGTRSSHTHHGNKENVHKKTESSSLTTHYSSARNRHHNSGFYPLHMVSMKQPQQRTGSGKSKLCRALTCDMSAEIQPLTSHTVTQQQQQLVGGSENLKQGQYYHRKMDNYNNSDYKSSICSDREGQKYCIIVENILKDILLSSNEKRPALAADRDPYSTSHTSHWRMQDRQFQHASGVLSQQDILRNQLAVRSVALNQTAPQSISILDPPSPTGSSPLFLLDEINYSYYDQSFRDMKWSNEEINPVPNMVCEAFREDASWYESNFEDPFDTVRCSPVACTTVAEVPSISSMDSSSKLRARLYKRHSYPLPSPSSLDDIQSFTENKIDNFSMLLGPFVETQPPIYPSEKVDSCMLSTSSMSNEPVGSFCHSKQVGSPVAESNQCDKNLTAVTSEKSGNSPISNMVTSGLNCTNDALLTTMTDTNLWSAVTPTTSSSSQTVSYTSHIGENLPKSHHSASCLTTEPNIESVWSFPGHLLVDIQPPQPATAVTSIVLTPQLLLTDSEQGSVPKSSTADATFTTTSATPSLLSTFTCATSHSYLSPRHPSIISAESGKVNTSSVCSSTVNTPSSTSPCSTSSLSLVDLSYLTHIAECDSKDPSSLSENISVSNDQKPLNVNRQNTEEDSEILDTLSTCAESLPGNTWKDTDMPAPIRSPILTPGHYPDFSRDSQTTETPENYMTAIYNKLDSSFSAELFAQGSQKWPEQLVFDMRLLWQDHQLQYKKESFSKPDSMLSTVVDPVDGKSISLPDFSIINQLWCKNCNDNNIEEGLANPDEFFTKGNSFSQLWNINCQKRLTMSSQPIPQHRPYSNICSYSPQQLKHNPFTLFLPTVGSVAATSSLSSNSPPKVASLPPISSFLHDNTSLFSPVSIFPSAAVITNSSGNNNNSSSSKQFSNWDYFCCNYYSFYSSSPTGPFYHQQSWPASSSSFFSSPLLSPPLSNSSFMFPLASCARDFYPEKPVISLPIKVLPTTFVPHAIESAKHEYSALVDVKDDNLPPLPGCDKMQDTSELPESDATTNLENRRKFSEVQTSTLPSPPSSVVSIVTSPVSSSTVSSTSPCLLSSSPSSLLQTSVMGPFQASELIPSKCSAFKDVIPRKHTVMAELSETLEDNKSKSLEEEEELVQQSSPVISPHEMLYFSPRTHFRPIKTPPGVGIGHKISLDTLNAVAAADLLVTVGSNHAKSQRFIPENISAMAPILYQPPDLFGGHPECRSPYQDFHQAETIENKTESVHPKIGFVPKFRLHRNTDKYIQTGMSHSSPQEESRSTQFHLTCQQPNESFVDYDLVKLAEEVCSEDNIRDCTTASDVRPLPSGFESDCYMSLCTPQYGVSDVGGAFSSCERNKINTAASIWSYDNQSESAGTSSTPSPWGRDNIDSSTTSILGLMASDAKNHYPKTWSRGSDEIPNWTPVAVTEAINWTPIAPHDSWPVAVSSSTSSCSSAALDPGNCIHVFSQPSSIADDTHRNPALNISGHVIKEEQWPNNQGSSKSVSMMSSHNSPLSGIVPPFSTISSTNHLSKIPISEVVCAKSDLWQQQQQNTWINSQKTHTWQPALPLSSEAVNPTMWDSNDGCGDTGADHWMLESPGTEDSDWTSETLVHKTSGKQMWPKPEGVIKSQSRVNKDSSSTSLLGKSWSVDDIQTDELDWYFSATSAMKIKETNKALMDAANSQQVWEGNLLQCPVSCEDNINRDVWFNKPLICTPKLSTEQNDWPRSKDCTPETSLSASSYLTTDPLLTPLSLRKSNTWFATSEKPCYWPGKYGNENMNEENMAKKWLSVRPHEMSYDKITNQGYHENTNCKPENIGDVKDIDIYKKNENDVNNDNKNKECCKDVETDNLAEELSALNCERILKKTGTEWLSEKSDHIDWTSVRDMSVALSWPAVPSQASISCSGDHCQEPLLRGWLNNYTLTSNNANFKTTTVVTTGTEKVGPLNWAEPCCMQKSTEKSANSLTLDQTDKTLAVSSKKVMSSNVKKSYENLETLVPLPWEAVYSSELEKEWLNSETSLNSSSTVQLPEGKELHLKSRSIKKPCSFFLEGNCRRTECKFSHDISTITCRFWEDGECFKGDTCPFLHGYYATATVTASATTAVDKYESAAVGSSSEIASSSTIKELSFLPQSKVTDNPASSQTCV</sequence>
<dbReference type="SMART" id="SM00356">
    <property type="entry name" value="ZnF_C3H1"/>
    <property type="match status" value="2"/>
</dbReference>
<evidence type="ECO:0000259" key="5">
    <source>
        <dbReference type="PROSITE" id="PS50103"/>
    </source>
</evidence>
<feature type="compositionally biased region" description="Polar residues" evidence="3">
    <location>
        <begin position="540"/>
        <end position="564"/>
    </location>
</feature>
<evidence type="ECO:0000313" key="8">
    <source>
        <dbReference type="RefSeq" id="XP_029644602.1"/>
    </source>
</evidence>
<dbReference type="GO" id="GO:0008270">
    <property type="term" value="F:zinc ion binding"/>
    <property type="evidence" value="ECO:0007669"/>
    <property type="project" value="UniProtKB-KW"/>
</dbReference>
<feature type="zinc finger region" description="C3H1-type" evidence="1">
    <location>
        <begin position="2672"/>
        <end position="2695"/>
    </location>
</feature>
<gene>
    <name evidence="8 9" type="primary">LOC115218806</name>
</gene>
<feature type="compositionally biased region" description="Polar residues" evidence="3">
    <location>
        <begin position="671"/>
        <end position="681"/>
    </location>
</feature>
<feature type="compositionally biased region" description="Polar residues" evidence="3">
    <location>
        <begin position="1246"/>
        <end position="1267"/>
    </location>
</feature>
<feature type="domain" description="Ig-like" evidence="6">
    <location>
        <begin position="1079"/>
        <end position="1197"/>
    </location>
</feature>
<feature type="zinc finger region" description="C3H1-type" evidence="1">
    <location>
        <begin position="2696"/>
        <end position="2723"/>
    </location>
</feature>
<dbReference type="Gene3D" id="4.10.1000.10">
    <property type="entry name" value="Zinc finger, CCCH-type"/>
    <property type="match status" value="1"/>
</dbReference>
<evidence type="ECO:0000256" key="2">
    <source>
        <dbReference type="SAM" id="Coils"/>
    </source>
</evidence>
<feature type="region of interest" description="Disordered" evidence="3">
    <location>
        <begin position="1206"/>
        <end position="1225"/>
    </location>
</feature>
<evidence type="ECO:0000313" key="9">
    <source>
        <dbReference type="RefSeq" id="XP_029644603.1"/>
    </source>
</evidence>
<keyword evidence="7" id="KW-1185">Reference proteome</keyword>
<evidence type="ECO:0000256" key="4">
    <source>
        <dbReference type="SAM" id="Phobius"/>
    </source>
</evidence>
<dbReference type="Proteomes" id="UP000515154">
    <property type="component" value="Linkage group LG14"/>
</dbReference>
<feature type="compositionally biased region" description="Basic residues" evidence="3">
    <location>
        <begin position="632"/>
        <end position="641"/>
    </location>
</feature>
<feature type="domain" description="C3H1-type" evidence="5">
    <location>
        <begin position="2696"/>
        <end position="2723"/>
    </location>
</feature>
<feature type="compositionally biased region" description="Basic and acidic residues" evidence="3">
    <location>
        <begin position="660"/>
        <end position="670"/>
    </location>
</feature>
<keyword evidence="1" id="KW-0863">Zinc-finger</keyword>
<feature type="region of interest" description="Disordered" evidence="3">
    <location>
        <begin position="540"/>
        <end position="687"/>
    </location>
</feature>
<feature type="compositionally biased region" description="Polar residues" evidence="3">
    <location>
        <begin position="433"/>
        <end position="445"/>
    </location>
</feature>
<proteinExistence type="predicted"/>
<dbReference type="PROSITE" id="PS50103">
    <property type="entry name" value="ZF_C3H1"/>
    <property type="match status" value="2"/>
</dbReference>
<feature type="domain" description="C3H1-type" evidence="5">
    <location>
        <begin position="2672"/>
        <end position="2695"/>
    </location>
</feature>
<keyword evidence="1" id="KW-0479">Metal-binding</keyword>
<keyword evidence="4" id="KW-0812">Transmembrane</keyword>
<dbReference type="Pfam" id="PF14608">
    <property type="entry name" value="zf-CCCH_2"/>
    <property type="match status" value="2"/>
</dbReference>
<feature type="compositionally biased region" description="Polar residues" evidence="3">
    <location>
        <begin position="606"/>
        <end position="625"/>
    </location>
</feature>
<feature type="region of interest" description="Disordered" evidence="3">
    <location>
        <begin position="229"/>
        <end position="249"/>
    </location>
</feature>
<evidence type="ECO:0000259" key="6">
    <source>
        <dbReference type="PROSITE" id="PS50835"/>
    </source>
</evidence>
<dbReference type="PROSITE" id="PS50835">
    <property type="entry name" value="IG_LIKE"/>
    <property type="match status" value="1"/>
</dbReference>
<feature type="transmembrane region" description="Helical" evidence="4">
    <location>
        <begin position="60"/>
        <end position="80"/>
    </location>
</feature>
<feature type="transmembrane region" description="Helical" evidence="4">
    <location>
        <begin position="87"/>
        <end position="108"/>
    </location>
</feature>
<feature type="compositionally biased region" description="Low complexity" evidence="3">
    <location>
        <begin position="570"/>
        <end position="589"/>
    </location>
</feature>
<organism evidence="7 9">
    <name type="scientific">Octopus sinensis</name>
    <name type="common">East Asian common octopus</name>
    <dbReference type="NCBI Taxonomy" id="2607531"/>
    <lineage>
        <taxon>Eukaryota</taxon>
        <taxon>Metazoa</taxon>
        <taxon>Spiralia</taxon>
        <taxon>Lophotrochozoa</taxon>
        <taxon>Mollusca</taxon>
        <taxon>Cephalopoda</taxon>
        <taxon>Coleoidea</taxon>
        <taxon>Octopodiformes</taxon>
        <taxon>Octopoda</taxon>
        <taxon>Incirrata</taxon>
        <taxon>Octopodidae</taxon>
        <taxon>Octopus</taxon>
    </lineage>
</organism>
<dbReference type="RefSeq" id="XP_029644603.1">
    <property type="nucleotide sequence ID" value="XM_029788743.2"/>
</dbReference>
<protein>
    <submittedName>
        <fullName evidence="8 9">Serine-rich adhesin for platelets-like</fullName>
    </submittedName>
</protein>
<feature type="region of interest" description="Disordered" evidence="3">
    <location>
        <begin position="433"/>
        <end position="464"/>
    </location>
</feature>
<name>A0A6P7T1J2_9MOLL</name>
<feature type="region of interest" description="Disordered" evidence="3">
    <location>
        <begin position="1243"/>
        <end position="1272"/>
    </location>
</feature>
<feature type="region of interest" description="Disordered" evidence="3">
    <location>
        <begin position="376"/>
        <end position="419"/>
    </location>
</feature>
<feature type="compositionally biased region" description="Basic and acidic residues" evidence="3">
    <location>
        <begin position="452"/>
        <end position="464"/>
    </location>
</feature>
<feature type="compositionally biased region" description="Polar residues" evidence="3">
    <location>
        <begin position="402"/>
        <end position="411"/>
    </location>
</feature>
<keyword evidence="4" id="KW-0472">Membrane</keyword>
<dbReference type="InterPro" id="IPR007110">
    <property type="entry name" value="Ig-like_dom"/>
</dbReference>
<evidence type="ECO:0000313" key="7">
    <source>
        <dbReference type="Proteomes" id="UP000515154"/>
    </source>
</evidence>
<accession>A0A6P7T1J2</accession>
<dbReference type="RefSeq" id="XP_029644602.1">
    <property type="nucleotide sequence ID" value="XM_029788742.2"/>
</dbReference>
<keyword evidence="4" id="KW-1133">Transmembrane helix</keyword>
<dbReference type="InterPro" id="IPR000571">
    <property type="entry name" value="Znf_CCCH"/>
</dbReference>
<evidence type="ECO:0000256" key="3">
    <source>
        <dbReference type="SAM" id="MobiDB-lite"/>
    </source>
</evidence>
<feature type="compositionally biased region" description="Polar residues" evidence="3">
    <location>
        <begin position="1655"/>
        <end position="1667"/>
    </location>
</feature>
<keyword evidence="1" id="KW-0862">Zinc</keyword>